<keyword evidence="1" id="KW-1133">Transmembrane helix</keyword>
<proteinExistence type="predicted"/>
<accession>A0AAE0VU52</accession>
<evidence type="ECO:0000313" key="3">
    <source>
        <dbReference type="Proteomes" id="UP001195483"/>
    </source>
</evidence>
<reference evidence="2" key="3">
    <citation type="submission" date="2023-05" db="EMBL/GenBank/DDBJ databases">
        <authorList>
            <person name="Smith C.H."/>
        </authorList>
    </citation>
    <scope>NUCLEOTIDE SEQUENCE</scope>
    <source>
        <strain evidence="2">CHS0354</strain>
        <tissue evidence="2">Mantle</tissue>
    </source>
</reference>
<dbReference type="EMBL" id="JAEAOA010002345">
    <property type="protein sequence ID" value="KAK3590116.1"/>
    <property type="molecule type" value="Genomic_DNA"/>
</dbReference>
<reference evidence="2" key="2">
    <citation type="journal article" date="2021" name="Genome Biol. Evol.">
        <title>Developing a high-quality reference genome for a parasitic bivalve with doubly uniparental inheritance (Bivalvia: Unionida).</title>
        <authorList>
            <person name="Smith C.H."/>
        </authorList>
    </citation>
    <scope>NUCLEOTIDE SEQUENCE</scope>
    <source>
        <strain evidence="2">CHS0354</strain>
        <tissue evidence="2">Mantle</tissue>
    </source>
</reference>
<feature type="transmembrane region" description="Helical" evidence="1">
    <location>
        <begin position="6"/>
        <end position="27"/>
    </location>
</feature>
<protein>
    <submittedName>
        <fullName evidence="2">Uncharacterized protein</fullName>
    </submittedName>
</protein>
<keyword evidence="3" id="KW-1185">Reference proteome</keyword>
<gene>
    <name evidence="2" type="ORF">CHS0354_041163</name>
</gene>
<dbReference type="Proteomes" id="UP001195483">
    <property type="component" value="Unassembled WGS sequence"/>
</dbReference>
<reference evidence="2" key="1">
    <citation type="journal article" date="2021" name="Genome Biol. Evol.">
        <title>A High-Quality Reference Genome for a Parasitic Bivalve with Doubly Uniparental Inheritance (Bivalvia: Unionida).</title>
        <authorList>
            <person name="Smith C.H."/>
        </authorList>
    </citation>
    <scope>NUCLEOTIDE SEQUENCE</scope>
    <source>
        <strain evidence="2">CHS0354</strain>
    </source>
</reference>
<keyword evidence="1" id="KW-0812">Transmembrane</keyword>
<evidence type="ECO:0000313" key="2">
    <source>
        <dbReference type="EMBL" id="KAK3590116.1"/>
    </source>
</evidence>
<dbReference type="AlphaFoldDB" id="A0AAE0VU52"/>
<organism evidence="2 3">
    <name type="scientific">Potamilus streckersoni</name>
    <dbReference type="NCBI Taxonomy" id="2493646"/>
    <lineage>
        <taxon>Eukaryota</taxon>
        <taxon>Metazoa</taxon>
        <taxon>Spiralia</taxon>
        <taxon>Lophotrochozoa</taxon>
        <taxon>Mollusca</taxon>
        <taxon>Bivalvia</taxon>
        <taxon>Autobranchia</taxon>
        <taxon>Heteroconchia</taxon>
        <taxon>Palaeoheterodonta</taxon>
        <taxon>Unionida</taxon>
        <taxon>Unionoidea</taxon>
        <taxon>Unionidae</taxon>
        <taxon>Ambleminae</taxon>
        <taxon>Lampsilini</taxon>
        <taxon>Potamilus</taxon>
    </lineage>
</organism>
<evidence type="ECO:0000256" key="1">
    <source>
        <dbReference type="SAM" id="Phobius"/>
    </source>
</evidence>
<comment type="caution">
    <text evidence="2">The sequence shown here is derived from an EMBL/GenBank/DDBJ whole genome shotgun (WGS) entry which is preliminary data.</text>
</comment>
<sequence>MAIDSYLLYAFIRPVYSLILGSLLVTLELFRAFGAPVGDINNSIKTLCGSSVTITTANKKTSNDTISQLLILVNEAKSLAGTSKLVITQAIANADMMMFLDSLKFYNTINAEEIKTGLDIKKSLGNLFTSNFQNFSELAIYTNVAATDAAANHLLSIKAVLNKLLSILCELQIGTLSQGQSITQYLNTSIISDQVLLVTSTEEILFRNYIIMRDVEKNLGQFSLLYKYIKDRL</sequence>
<keyword evidence="1" id="KW-0472">Membrane</keyword>
<name>A0AAE0VU52_9BIVA</name>